<evidence type="ECO:0000313" key="2">
    <source>
        <dbReference type="Proteomes" id="UP000593572"/>
    </source>
</evidence>
<name>A0A7J8LWM3_9ROSI</name>
<evidence type="ECO:0000313" key="1">
    <source>
        <dbReference type="EMBL" id="MBA0556867.1"/>
    </source>
</evidence>
<accession>A0A7J8LWM3</accession>
<dbReference type="Proteomes" id="UP000593572">
    <property type="component" value="Unassembled WGS sequence"/>
</dbReference>
<gene>
    <name evidence="1" type="ORF">Golob_026936</name>
</gene>
<organism evidence="1 2">
    <name type="scientific">Gossypium lobatum</name>
    <dbReference type="NCBI Taxonomy" id="34289"/>
    <lineage>
        <taxon>Eukaryota</taxon>
        <taxon>Viridiplantae</taxon>
        <taxon>Streptophyta</taxon>
        <taxon>Embryophyta</taxon>
        <taxon>Tracheophyta</taxon>
        <taxon>Spermatophyta</taxon>
        <taxon>Magnoliopsida</taxon>
        <taxon>eudicotyledons</taxon>
        <taxon>Gunneridae</taxon>
        <taxon>Pentapetalae</taxon>
        <taxon>rosids</taxon>
        <taxon>malvids</taxon>
        <taxon>Malvales</taxon>
        <taxon>Malvaceae</taxon>
        <taxon>Malvoideae</taxon>
        <taxon>Gossypium</taxon>
    </lineage>
</organism>
<feature type="non-terminal residue" evidence="1">
    <location>
        <position position="43"/>
    </location>
</feature>
<sequence>MFTPRTVNMVPDSTAILGRNVHIGLRIYDVPPKIIEMEILQNS</sequence>
<dbReference type="EMBL" id="JABEZX010000005">
    <property type="protein sequence ID" value="MBA0556867.1"/>
    <property type="molecule type" value="Genomic_DNA"/>
</dbReference>
<keyword evidence="2" id="KW-1185">Reference proteome</keyword>
<reference evidence="1 2" key="1">
    <citation type="journal article" date="2019" name="Genome Biol. Evol.">
        <title>Insights into the evolution of the New World diploid cottons (Gossypium, subgenus Houzingenia) based on genome sequencing.</title>
        <authorList>
            <person name="Grover C.E."/>
            <person name="Arick M.A. 2nd"/>
            <person name="Thrash A."/>
            <person name="Conover J.L."/>
            <person name="Sanders W.S."/>
            <person name="Peterson D.G."/>
            <person name="Frelichowski J.E."/>
            <person name="Scheffler J.A."/>
            <person name="Scheffler B.E."/>
            <person name="Wendel J.F."/>
        </authorList>
    </citation>
    <scope>NUCLEOTIDE SEQUENCE [LARGE SCALE GENOMIC DNA]</scope>
    <source>
        <strain evidence="1">157</strain>
        <tissue evidence="1">Leaf</tissue>
    </source>
</reference>
<dbReference type="AlphaFoldDB" id="A0A7J8LWM3"/>
<protein>
    <submittedName>
        <fullName evidence="1">Uncharacterized protein</fullName>
    </submittedName>
</protein>
<comment type="caution">
    <text evidence="1">The sequence shown here is derived from an EMBL/GenBank/DDBJ whole genome shotgun (WGS) entry which is preliminary data.</text>
</comment>
<proteinExistence type="predicted"/>